<proteinExistence type="inferred from homology"/>
<dbReference type="SMART" id="SM00529">
    <property type="entry name" value="HTH_DTXR"/>
    <property type="match status" value="1"/>
</dbReference>
<dbReference type="Gene3D" id="1.10.10.10">
    <property type="entry name" value="Winged helix-like DNA-binding domain superfamily/Winged helix DNA-binding domain"/>
    <property type="match status" value="1"/>
</dbReference>
<dbReference type="Pfam" id="PF02742">
    <property type="entry name" value="Fe_dep_repr_C"/>
    <property type="match status" value="1"/>
</dbReference>
<dbReference type="InterPro" id="IPR050536">
    <property type="entry name" value="DtxR_MntR_Metal-Reg"/>
</dbReference>
<evidence type="ECO:0000256" key="1">
    <source>
        <dbReference type="ARBA" id="ARBA00007871"/>
    </source>
</evidence>
<reference evidence="8 9" key="1">
    <citation type="submission" date="2016-10" db="EMBL/GenBank/DDBJ databases">
        <authorList>
            <person name="de Groot N.N."/>
        </authorList>
    </citation>
    <scope>NUCLEOTIDE SEQUENCE [LARGE SCALE GENOMIC DNA]</scope>
    <source>
        <strain evidence="8 9">DSM 15269</strain>
    </source>
</reference>
<keyword evidence="3" id="KW-0805">Transcription regulation</keyword>
<evidence type="ECO:0000256" key="5">
    <source>
        <dbReference type="ARBA" id="ARBA00023163"/>
    </source>
</evidence>
<name>A0A1H0D585_9BACT</name>
<dbReference type="Proteomes" id="UP000199602">
    <property type="component" value="Unassembled WGS sequence"/>
</dbReference>
<dbReference type="OrthoDB" id="9791355at2"/>
<dbReference type="PANTHER" id="PTHR33238">
    <property type="entry name" value="IRON (METAL) DEPENDENT REPRESSOR, DTXR FAMILY"/>
    <property type="match status" value="1"/>
</dbReference>
<dbReference type="GO" id="GO:0003677">
    <property type="term" value="F:DNA binding"/>
    <property type="evidence" value="ECO:0007669"/>
    <property type="project" value="UniProtKB-KW"/>
</dbReference>
<sequence length="171" mass="19560">MNKKKKQLTPSLEDYLETIFHLENTYSSAQAKDIASNLGVKRASVTGALRALAAKGLINYEPYSKITLTPEGFRQATRIVHRHKVLAEFLENFLCLNRKQAEENACRLEHHIDDLTLERLIDFIEFIQKCPRTGKSWIKALQNHCHKAGNCSVCKKCLQKALEEFEEKISS</sequence>
<accession>A0A1H0D585</accession>
<dbReference type="InterPro" id="IPR036421">
    <property type="entry name" value="Fe_dep_repressor_sf"/>
</dbReference>
<evidence type="ECO:0000313" key="8">
    <source>
        <dbReference type="EMBL" id="SDN65239.1"/>
    </source>
</evidence>
<dbReference type="AlphaFoldDB" id="A0A1H0D585"/>
<evidence type="ECO:0000313" key="9">
    <source>
        <dbReference type="Proteomes" id="UP000199602"/>
    </source>
</evidence>
<dbReference type="GO" id="GO:0003700">
    <property type="term" value="F:DNA-binding transcription factor activity"/>
    <property type="evidence" value="ECO:0007669"/>
    <property type="project" value="InterPro"/>
</dbReference>
<gene>
    <name evidence="8" type="ORF">SAMN04488516_10431</name>
</gene>
<evidence type="ECO:0000256" key="6">
    <source>
        <dbReference type="ARBA" id="ARBA00025185"/>
    </source>
</evidence>
<protein>
    <recommendedName>
        <fullName evidence="2">Transcriptional regulator MntR</fullName>
    </recommendedName>
</protein>
<dbReference type="Gene3D" id="1.10.60.10">
    <property type="entry name" value="Iron dependent repressor, metal binding and dimerisation domain"/>
    <property type="match status" value="1"/>
</dbReference>
<dbReference type="InterPro" id="IPR036390">
    <property type="entry name" value="WH_DNA-bd_sf"/>
</dbReference>
<dbReference type="GO" id="GO:0046983">
    <property type="term" value="F:protein dimerization activity"/>
    <property type="evidence" value="ECO:0007669"/>
    <property type="project" value="InterPro"/>
</dbReference>
<keyword evidence="9" id="KW-1185">Reference proteome</keyword>
<evidence type="ECO:0000256" key="4">
    <source>
        <dbReference type="ARBA" id="ARBA00023125"/>
    </source>
</evidence>
<dbReference type="InterPro" id="IPR022689">
    <property type="entry name" value="Iron_dep_repressor"/>
</dbReference>
<comment type="similarity">
    <text evidence="1">Belongs to the DtxR/MntR family.</text>
</comment>
<dbReference type="InterPro" id="IPR036388">
    <property type="entry name" value="WH-like_DNA-bd_sf"/>
</dbReference>
<dbReference type="PANTHER" id="PTHR33238:SF7">
    <property type="entry name" value="IRON-DEPENDENT TRANSCRIPTIONAL REGULATOR"/>
    <property type="match status" value="1"/>
</dbReference>
<dbReference type="InterPro" id="IPR022687">
    <property type="entry name" value="HTH_DTXR"/>
</dbReference>
<evidence type="ECO:0000256" key="2">
    <source>
        <dbReference type="ARBA" id="ARBA00022386"/>
    </source>
</evidence>
<dbReference type="Pfam" id="PF01325">
    <property type="entry name" value="Fe_dep_repress"/>
    <property type="match status" value="1"/>
</dbReference>
<dbReference type="SUPFAM" id="SSF46785">
    <property type="entry name" value="Winged helix' DNA-binding domain"/>
    <property type="match status" value="1"/>
</dbReference>
<comment type="function">
    <text evidence="6">In the presence of manganese, represses expression of mntH and mntS. Up-regulates expression of mntP.</text>
</comment>
<keyword evidence="4" id="KW-0238">DNA-binding</keyword>
<dbReference type="STRING" id="206665.SAMN04488516_10431"/>
<dbReference type="InterPro" id="IPR000835">
    <property type="entry name" value="HTH_MarR-typ"/>
</dbReference>
<dbReference type="EMBL" id="FNIN01000004">
    <property type="protein sequence ID" value="SDN65239.1"/>
    <property type="molecule type" value="Genomic_DNA"/>
</dbReference>
<dbReference type="InterPro" id="IPR001367">
    <property type="entry name" value="Fe_dep_repressor"/>
</dbReference>
<dbReference type="SUPFAM" id="SSF47979">
    <property type="entry name" value="Iron-dependent repressor protein, dimerization domain"/>
    <property type="match status" value="1"/>
</dbReference>
<feature type="domain" description="HTH dtxR-type" evidence="7">
    <location>
        <begin position="8"/>
        <end position="69"/>
    </location>
</feature>
<dbReference type="GO" id="GO:0046914">
    <property type="term" value="F:transition metal ion binding"/>
    <property type="evidence" value="ECO:0007669"/>
    <property type="project" value="InterPro"/>
</dbReference>
<keyword evidence="5" id="KW-0804">Transcription</keyword>
<organism evidence="8 9">
    <name type="scientific">Desulfonauticus submarinus</name>
    <dbReference type="NCBI Taxonomy" id="206665"/>
    <lineage>
        <taxon>Bacteria</taxon>
        <taxon>Pseudomonadati</taxon>
        <taxon>Thermodesulfobacteriota</taxon>
        <taxon>Desulfovibrionia</taxon>
        <taxon>Desulfovibrionales</taxon>
        <taxon>Desulfonauticaceae</taxon>
        <taxon>Desulfonauticus</taxon>
    </lineage>
</organism>
<evidence type="ECO:0000256" key="3">
    <source>
        <dbReference type="ARBA" id="ARBA00023015"/>
    </source>
</evidence>
<dbReference type="RefSeq" id="WP_092064678.1">
    <property type="nucleotide sequence ID" value="NZ_FNIN01000004.1"/>
</dbReference>
<evidence type="ECO:0000259" key="7">
    <source>
        <dbReference type="PROSITE" id="PS50944"/>
    </source>
</evidence>
<dbReference type="PROSITE" id="PS50944">
    <property type="entry name" value="HTH_DTXR"/>
    <property type="match status" value="1"/>
</dbReference>
<dbReference type="SMART" id="SM00347">
    <property type="entry name" value="HTH_MARR"/>
    <property type="match status" value="1"/>
</dbReference>